<protein>
    <recommendedName>
        <fullName evidence="2">Glycosyl transferase family 1 domain-containing protein</fullName>
    </recommendedName>
</protein>
<organism evidence="1">
    <name type="scientific">marine metagenome</name>
    <dbReference type="NCBI Taxonomy" id="408172"/>
    <lineage>
        <taxon>unclassified sequences</taxon>
        <taxon>metagenomes</taxon>
        <taxon>ecological metagenomes</taxon>
    </lineage>
</organism>
<proteinExistence type="predicted"/>
<accession>A0A382FVN3</accession>
<reference evidence="1" key="1">
    <citation type="submission" date="2018-05" db="EMBL/GenBank/DDBJ databases">
        <authorList>
            <person name="Lanie J.A."/>
            <person name="Ng W.-L."/>
            <person name="Kazmierczak K.M."/>
            <person name="Andrzejewski T.M."/>
            <person name="Davidsen T.M."/>
            <person name="Wayne K.J."/>
            <person name="Tettelin H."/>
            <person name="Glass J.I."/>
            <person name="Rusch D."/>
            <person name="Podicherti R."/>
            <person name="Tsui H.-C.T."/>
            <person name="Winkler M.E."/>
        </authorList>
    </citation>
    <scope>NUCLEOTIDE SEQUENCE</scope>
</reference>
<sequence length="489" mass="52779">MDILYLTDLRFPGGSSSSLVEETRAAVGAGYRVGVLQCRSSSIRLDRTFHPGIRELLDDGSLLLIGPDEPVDCGVAIVKHPTVMSESMGGRLPIRSGRQVAFIGQVPADLDGTTYYKPSSVHENIIEALGEAPVWCPVSPTVRTHLEGSGVPLAEGDWVEVIDARRWSVDRTGPIGDRPVIGRHGRPSSLKWPDNAEDLLAVYPNDDRAVVRVLGGTEGLDAILGDVPSAWEVLEFGELDPREFLGGVDFFVYFHHPDLVEAFGRTVIEALAAGCVAVLPPHFRELFGDACTYSAPEGVADLVASIHADPAEFLALSQKGVAAVKREFSHETHVERLRSLVGDPSPAGGRAVPTGRFQDGLWDQRPRVLVSCLGLAPAVVATTIQQVVGHRDLATGFNPVVLTTAAPPEVSVYLDEDLLLEPGRHVFRGSVSGIIVEVIEQRGSYRGDLDWENHVLEKVASVRRTHRITSVAVVDLGHPDAWLALQAST</sequence>
<feature type="non-terminal residue" evidence="1">
    <location>
        <position position="489"/>
    </location>
</feature>
<name>A0A382FVN3_9ZZZZ</name>
<evidence type="ECO:0008006" key="2">
    <source>
        <dbReference type="Google" id="ProtNLM"/>
    </source>
</evidence>
<dbReference type="AlphaFoldDB" id="A0A382FVN3"/>
<dbReference type="Gene3D" id="3.40.50.2000">
    <property type="entry name" value="Glycogen Phosphorylase B"/>
    <property type="match status" value="1"/>
</dbReference>
<gene>
    <name evidence="1" type="ORF">METZ01_LOCUS219516</name>
</gene>
<dbReference type="EMBL" id="UINC01051927">
    <property type="protein sequence ID" value="SVB66662.1"/>
    <property type="molecule type" value="Genomic_DNA"/>
</dbReference>
<dbReference type="SUPFAM" id="SSF53756">
    <property type="entry name" value="UDP-Glycosyltransferase/glycogen phosphorylase"/>
    <property type="match status" value="1"/>
</dbReference>
<evidence type="ECO:0000313" key="1">
    <source>
        <dbReference type="EMBL" id="SVB66662.1"/>
    </source>
</evidence>